<protein>
    <submittedName>
        <fullName evidence="2">Uncharacterized protein</fullName>
    </submittedName>
</protein>
<gene>
    <name evidence="2" type="ORF">CAUPRSCDRAFT_12779</name>
</gene>
<sequence length="242" mass="26294">MDKKYAALDVLKQRSHGDRRHLQNNLTTLVEHTLSTDFLSLNNMIQALVLRTSEWDTSLDGFIRTFMGNIGSEDMAAYLRRLTHMPGFRKIFPPESFGMAGSVKGPDGTRSKSSISKPSFTTLRPLDVLRVGVGSRAGEDDTESPESHGLAINPSGLPDGPVAANETIDEMLETGAMGLGHGPGNKHHDRFLSPARAPRTRRAYRSPSLSDDGPPATGPEPAFAQQPPRACLYGPGRCGCRR</sequence>
<dbReference type="Proteomes" id="UP000268535">
    <property type="component" value="Unassembled WGS sequence"/>
</dbReference>
<proteinExistence type="predicted"/>
<feature type="region of interest" description="Disordered" evidence="1">
    <location>
        <begin position="179"/>
        <end position="242"/>
    </location>
</feature>
<dbReference type="AlphaFoldDB" id="A0A4P9WTI5"/>
<accession>A0A4P9WTI5</accession>
<organism evidence="2 3">
    <name type="scientific">Caulochytrium protostelioides</name>
    <dbReference type="NCBI Taxonomy" id="1555241"/>
    <lineage>
        <taxon>Eukaryota</taxon>
        <taxon>Fungi</taxon>
        <taxon>Fungi incertae sedis</taxon>
        <taxon>Chytridiomycota</taxon>
        <taxon>Chytridiomycota incertae sedis</taxon>
        <taxon>Chytridiomycetes</taxon>
        <taxon>Caulochytriales</taxon>
        <taxon>Caulochytriaceae</taxon>
        <taxon>Caulochytrium</taxon>
    </lineage>
</organism>
<evidence type="ECO:0000256" key="1">
    <source>
        <dbReference type="SAM" id="MobiDB-lite"/>
    </source>
</evidence>
<reference evidence="3" key="1">
    <citation type="journal article" date="2018" name="Nat. Microbiol.">
        <title>Leveraging single-cell genomics to expand the fungal tree of life.</title>
        <authorList>
            <person name="Ahrendt S.R."/>
            <person name="Quandt C.A."/>
            <person name="Ciobanu D."/>
            <person name="Clum A."/>
            <person name="Salamov A."/>
            <person name="Andreopoulos B."/>
            <person name="Cheng J.F."/>
            <person name="Woyke T."/>
            <person name="Pelin A."/>
            <person name="Henrissat B."/>
            <person name="Reynolds N.K."/>
            <person name="Benny G.L."/>
            <person name="Smith M.E."/>
            <person name="James T.Y."/>
            <person name="Grigoriev I.V."/>
        </authorList>
    </citation>
    <scope>NUCLEOTIDE SEQUENCE [LARGE SCALE GENOMIC DNA]</scope>
    <source>
        <strain evidence="3">ATCC 52028</strain>
    </source>
</reference>
<evidence type="ECO:0000313" key="2">
    <source>
        <dbReference type="EMBL" id="RKO95523.1"/>
    </source>
</evidence>
<feature type="region of interest" description="Disordered" evidence="1">
    <location>
        <begin position="135"/>
        <end position="163"/>
    </location>
</feature>
<dbReference type="EMBL" id="ML011507">
    <property type="protein sequence ID" value="RKO95523.1"/>
    <property type="molecule type" value="Genomic_DNA"/>
</dbReference>
<evidence type="ECO:0000313" key="3">
    <source>
        <dbReference type="Proteomes" id="UP000268535"/>
    </source>
</evidence>
<name>A0A4P9WTI5_9FUNG</name>